<dbReference type="PANTHER" id="PTHR30204">
    <property type="entry name" value="REDOX-CYCLING DRUG-SENSING TRANSCRIPTIONAL ACTIVATOR SOXR"/>
    <property type="match status" value="1"/>
</dbReference>
<evidence type="ECO:0000313" key="4">
    <source>
        <dbReference type="EMBL" id="GIG01591.1"/>
    </source>
</evidence>
<protein>
    <recommendedName>
        <fullName evidence="6">Protein phosphatase</fullName>
    </recommendedName>
</protein>
<dbReference type="CDD" id="cd01107">
    <property type="entry name" value="HTH_BmrR"/>
    <property type="match status" value="1"/>
</dbReference>
<evidence type="ECO:0000256" key="1">
    <source>
        <dbReference type="ARBA" id="ARBA00023125"/>
    </source>
</evidence>
<dbReference type="Gene3D" id="3.60.40.10">
    <property type="entry name" value="PPM-type phosphatase domain"/>
    <property type="match status" value="1"/>
</dbReference>
<keyword evidence="5" id="KW-1185">Reference proteome</keyword>
<accession>A0A8J3P2G8</accession>
<gene>
    <name evidence="4" type="ORF">Cci01nite_66840</name>
</gene>
<dbReference type="GO" id="GO:0003700">
    <property type="term" value="F:DNA-binding transcription factor activity"/>
    <property type="evidence" value="ECO:0007669"/>
    <property type="project" value="InterPro"/>
</dbReference>
<dbReference type="Proteomes" id="UP000659904">
    <property type="component" value="Unassembled WGS sequence"/>
</dbReference>
<dbReference type="EMBL" id="BONH01000041">
    <property type="protein sequence ID" value="GIG01591.1"/>
    <property type="molecule type" value="Genomic_DNA"/>
</dbReference>
<dbReference type="PROSITE" id="PS50937">
    <property type="entry name" value="HTH_MERR_2"/>
    <property type="match status" value="1"/>
</dbReference>
<dbReference type="InterPro" id="IPR001932">
    <property type="entry name" value="PPM-type_phosphatase-like_dom"/>
</dbReference>
<keyword evidence="1" id="KW-0238">DNA-binding</keyword>
<evidence type="ECO:0000259" key="3">
    <source>
        <dbReference type="PROSITE" id="PS51746"/>
    </source>
</evidence>
<dbReference type="InterPro" id="IPR036457">
    <property type="entry name" value="PPM-type-like_dom_sf"/>
</dbReference>
<dbReference type="InterPro" id="IPR047057">
    <property type="entry name" value="MerR_fam"/>
</dbReference>
<dbReference type="Pfam" id="PF13672">
    <property type="entry name" value="PP2C_2"/>
    <property type="match status" value="1"/>
</dbReference>
<dbReference type="Gene3D" id="1.10.1660.10">
    <property type="match status" value="1"/>
</dbReference>
<dbReference type="InterPro" id="IPR000551">
    <property type="entry name" value="MerR-type_HTH_dom"/>
</dbReference>
<sequence length="375" mass="39031">MMGGGPSRREPEVKLLTIGAFARAAGLSPKALRLYDELGLLPPAAVDAENGYRFYDPGQLERARFIASLRRLDMPLALIRRICQLPPEDAAAEVGRYWARVAADTAAREQLAALLVGRLAAQADASGPAPELSLRAAARSAVGLVRDTDEDLAYAGTRLLAVADGMRGTAGALAAEAAVAALHRLETRPDDDPLLDSLAAAFADADAAVRSVAGRAHGHRDTARGDGGRAVTTLTALLWTGSHTGLAHVGDTRAYLLRDGGLRQLTDDHSWVRGQVDLGRLSHEEAAVHPRRSLLTAALDGGGTRPELALHPAAAGDRYLLCTDGLWSVVATATLRTVLCGCAEPGQAADELVAAAYAAGAPDNVACVVADVTAS</sequence>
<name>A0A8J3P2G8_9ACTN</name>
<dbReference type="CDD" id="cd00143">
    <property type="entry name" value="PP2Cc"/>
    <property type="match status" value="1"/>
</dbReference>
<feature type="domain" description="HTH merR-type" evidence="2">
    <location>
        <begin position="15"/>
        <end position="85"/>
    </location>
</feature>
<dbReference type="PROSITE" id="PS00552">
    <property type="entry name" value="HTH_MERR_1"/>
    <property type="match status" value="1"/>
</dbReference>
<dbReference type="SMART" id="SM00422">
    <property type="entry name" value="HTH_MERR"/>
    <property type="match status" value="1"/>
</dbReference>
<dbReference type="AlphaFoldDB" id="A0A8J3P2G8"/>
<evidence type="ECO:0000313" key="5">
    <source>
        <dbReference type="Proteomes" id="UP000659904"/>
    </source>
</evidence>
<dbReference type="SMART" id="SM00332">
    <property type="entry name" value="PP2Cc"/>
    <property type="match status" value="1"/>
</dbReference>
<comment type="caution">
    <text evidence="4">The sequence shown here is derived from an EMBL/GenBank/DDBJ whole genome shotgun (WGS) entry which is preliminary data.</text>
</comment>
<evidence type="ECO:0000259" key="2">
    <source>
        <dbReference type="PROSITE" id="PS50937"/>
    </source>
</evidence>
<evidence type="ECO:0008006" key="6">
    <source>
        <dbReference type="Google" id="ProtNLM"/>
    </source>
</evidence>
<dbReference type="SMART" id="SM00331">
    <property type="entry name" value="PP2C_SIG"/>
    <property type="match status" value="1"/>
</dbReference>
<dbReference type="SUPFAM" id="SSF46955">
    <property type="entry name" value="Putative DNA-binding domain"/>
    <property type="match status" value="1"/>
</dbReference>
<proteinExistence type="predicted"/>
<dbReference type="PANTHER" id="PTHR30204:SF97">
    <property type="entry name" value="MERR FAMILY REGULATORY PROTEIN"/>
    <property type="match status" value="1"/>
</dbReference>
<dbReference type="InterPro" id="IPR009061">
    <property type="entry name" value="DNA-bd_dom_put_sf"/>
</dbReference>
<dbReference type="Pfam" id="PF13411">
    <property type="entry name" value="MerR_1"/>
    <property type="match status" value="1"/>
</dbReference>
<dbReference type="PRINTS" id="PR00040">
    <property type="entry name" value="HTHMERR"/>
</dbReference>
<reference evidence="4 5" key="1">
    <citation type="submission" date="2021-01" db="EMBL/GenBank/DDBJ databases">
        <title>Whole genome shotgun sequence of Catellatospora citrea NBRC 14495.</title>
        <authorList>
            <person name="Komaki H."/>
            <person name="Tamura T."/>
        </authorList>
    </citation>
    <scope>NUCLEOTIDE SEQUENCE [LARGE SCALE GENOMIC DNA]</scope>
    <source>
        <strain evidence="4 5">NBRC 14495</strain>
    </source>
</reference>
<organism evidence="4 5">
    <name type="scientific">Catellatospora citrea</name>
    <dbReference type="NCBI Taxonomy" id="53366"/>
    <lineage>
        <taxon>Bacteria</taxon>
        <taxon>Bacillati</taxon>
        <taxon>Actinomycetota</taxon>
        <taxon>Actinomycetes</taxon>
        <taxon>Micromonosporales</taxon>
        <taxon>Micromonosporaceae</taxon>
        <taxon>Catellatospora</taxon>
    </lineage>
</organism>
<dbReference type="SUPFAM" id="SSF81606">
    <property type="entry name" value="PP2C-like"/>
    <property type="match status" value="1"/>
</dbReference>
<dbReference type="GO" id="GO:0003677">
    <property type="term" value="F:DNA binding"/>
    <property type="evidence" value="ECO:0007669"/>
    <property type="project" value="UniProtKB-KW"/>
</dbReference>
<feature type="domain" description="PPM-type phosphatase" evidence="3">
    <location>
        <begin position="135"/>
        <end position="372"/>
    </location>
</feature>
<dbReference type="PROSITE" id="PS51746">
    <property type="entry name" value="PPM_2"/>
    <property type="match status" value="1"/>
</dbReference>